<dbReference type="EMBL" id="JBHTCP010000010">
    <property type="protein sequence ID" value="MFC7371086.1"/>
    <property type="molecule type" value="Genomic_DNA"/>
</dbReference>
<evidence type="ECO:0000313" key="3">
    <source>
        <dbReference type="Proteomes" id="UP001596549"/>
    </source>
</evidence>
<evidence type="ECO:0000313" key="2">
    <source>
        <dbReference type="EMBL" id="MFC7371086.1"/>
    </source>
</evidence>
<protein>
    <recommendedName>
        <fullName evidence="4">Lipoprotein</fullName>
    </recommendedName>
</protein>
<evidence type="ECO:0008006" key="4">
    <source>
        <dbReference type="Google" id="ProtNLM"/>
    </source>
</evidence>
<name>A0ABW2NQV4_9BACL</name>
<dbReference type="PROSITE" id="PS51257">
    <property type="entry name" value="PROKAR_LIPOPROTEIN"/>
    <property type="match status" value="1"/>
</dbReference>
<reference evidence="3" key="1">
    <citation type="journal article" date="2019" name="Int. J. Syst. Evol. Microbiol.">
        <title>The Global Catalogue of Microorganisms (GCM) 10K type strain sequencing project: providing services to taxonomists for standard genome sequencing and annotation.</title>
        <authorList>
            <consortium name="The Broad Institute Genomics Platform"/>
            <consortium name="The Broad Institute Genome Sequencing Center for Infectious Disease"/>
            <person name="Wu L."/>
            <person name="Ma J."/>
        </authorList>
    </citation>
    <scope>NUCLEOTIDE SEQUENCE [LARGE SCALE GENOMIC DNA]</scope>
    <source>
        <strain evidence="3">NBRC 106396</strain>
    </source>
</reference>
<sequence length="283" mass="32199">MKYLGALFLSLVLLTACSDSEEAVKPKKEEKQEKQEKEKTDKQEQQEKKDNEEVQEKEETPVTPVQAEKKEEPKKVSAEEARGILKNNLDSIFKTFDDAGKKHGWNASKKADFSLLRDQLLPYATVSFTDSELKKAAGDYYCECDNIIEPMISYNVRFAFTQTKENEINITAIEPANQIYNMASKWEFTLIKKNNTWKLNRWNEISLKGQDLQLTGEEAVLLTADESTKVEFVKEMESPKYGGKIYVLQATTTVEGKEHVSEIAISAKDTRIVYEQAKGTASE</sequence>
<gene>
    <name evidence="2" type="ORF">ACFQPF_05305</name>
</gene>
<feature type="compositionally biased region" description="Basic and acidic residues" evidence="1">
    <location>
        <begin position="22"/>
        <end position="60"/>
    </location>
</feature>
<proteinExistence type="predicted"/>
<dbReference type="Proteomes" id="UP001596549">
    <property type="component" value="Unassembled WGS sequence"/>
</dbReference>
<evidence type="ECO:0000256" key="1">
    <source>
        <dbReference type="SAM" id="MobiDB-lite"/>
    </source>
</evidence>
<feature type="compositionally biased region" description="Basic and acidic residues" evidence="1">
    <location>
        <begin position="67"/>
        <end position="79"/>
    </location>
</feature>
<accession>A0ABW2NQV4</accession>
<comment type="caution">
    <text evidence="2">The sequence shown here is derived from an EMBL/GenBank/DDBJ whole genome shotgun (WGS) entry which is preliminary data.</text>
</comment>
<keyword evidence="3" id="KW-1185">Reference proteome</keyword>
<organism evidence="2 3">
    <name type="scientific">Fictibacillus iocasae</name>
    <dbReference type="NCBI Taxonomy" id="2715437"/>
    <lineage>
        <taxon>Bacteria</taxon>
        <taxon>Bacillati</taxon>
        <taxon>Bacillota</taxon>
        <taxon>Bacilli</taxon>
        <taxon>Bacillales</taxon>
        <taxon>Fictibacillaceae</taxon>
        <taxon>Fictibacillus</taxon>
    </lineage>
</organism>
<dbReference type="RefSeq" id="WP_379747311.1">
    <property type="nucleotide sequence ID" value="NZ_JBHTCP010000010.1"/>
</dbReference>
<feature type="region of interest" description="Disordered" evidence="1">
    <location>
        <begin position="20"/>
        <end position="79"/>
    </location>
</feature>